<proteinExistence type="predicted"/>
<accession>Q649R6</accession>
<evidence type="ECO:0000313" key="1">
    <source>
        <dbReference type="EMBL" id="AAU83861.1"/>
    </source>
</evidence>
<dbReference type="AlphaFoldDB" id="Q649R6"/>
<protein>
    <submittedName>
        <fullName evidence="1">Uncharacterized protein</fullName>
    </submittedName>
</protein>
<gene>
    <name evidence="1" type="ORF">GZ34H10_4</name>
</gene>
<reference evidence="1" key="2">
    <citation type="submission" date="2004-08" db="EMBL/GenBank/DDBJ databases">
        <authorList>
            <person name="Putnam N."/>
            <person name="Detter J.C."/>
            <person name="Richardson P.M."/>
            <person name="Rokhsar D."/>
        </authorList>
    </citation>
    <scope>NUCLEOTIDE SEQUENCE</scope>
</reference>
<organism evidence="1">
    <name type="scientific">Uncultured archaeon GZfos26G2</name>
    <dbReference type="NCBI Taxonomy" id="3386331"/>
    <lineage>
        <taxon>Archaea</taxon>
        <taxon>Methanobacteriati</taxon>
        <taxon>Methanobacteriota</taxon>
        <taxon>Stenosarchaea group</taxon>
        <taxon>Methanomicrobia</taxon>
        <taxon>Candidatus Methanophagales</taxon>
        <taxon>Candidatus Methanophagaceae</taxon>
        <taxon>Candidatus Methanophaga</taxon>
    </lineage>
</organism>
<reference evidence="1" key="1">
    <citation type="journal article" date="2004" name="Science">
        <title>Reverse methanogenesis: testing the hypothesis with environmental genomics.</title>
        <authorList>
            <person name="Hallam S.J."/>
            <person name="Putnam N."/>
            <person name="Preston C.M."/>
            <person name="Detter J.C."/>
            <person name="Rokhsar D."/>
            <person name="Richardson P.M."/>
            <person name="DeLong E.F."/>
        </authorList>
    </citation>
    <scope>NUCLEOTIDE SEQUENCE</scope>
</reference>
<name>Q649R6_UNCAG</name>
<dbReference type="EMBL" id="AY714861">
    <property type="protein sequence ID" value="AAU83861.1"/>
    <property type="molecule type" value="Genomic_DNA"/>
</dbReference>
<sequence>MWDSLFKVKTDDAQACGLKAESVVRPLVVLIGEIAIEADMTTTVELETVKLIVTGVAGDEIHVAASPLSDVVVFKAGIEDTPVDATNQFNHIIDADGTRKYAVAFTDTGSYTIKVTVTGPAEIGGIPNPRIGDYDTVDITVSEKGVMFDLPSAIVIGEKLDIKGIANTGTYVDVFVNDALYAKLYDLPLEADGTFSKEVITTDVGMTVPGLVTLKAWLDCAKRPDEEPPTRSADGSAAILVLKTHLDATISNTTVAPGDSFEVFGNASSDYVEIVLISPDGGNGTGMDGLYGITIYTVPTYCNSTNYYNYYKKLKVDSDADNGNYTIIVLNPGRDNTYGDSEYTYIDNILDLDGDGPEPGVTDVSNRSQKQIAAIISDIIFATSSDDFMWIGNIVVA</sequence>